<dbReference type="Proteomes" id="UP000182498">
    <property type="component" value="Unassembled WGS sequence"/>
</dbReference>
<sequence length="166" mass="18330">MTASSEAINHAGIAARAAAEKFGEDIAVLDVTGRMPLADIFVIITGDNERMVDSIVDEIEAELSEKAGVKPRMREGHRDGRWVLLDYGTIIAHVQRREEREFYGLDRLYRDCPTVEVEGIEQSDRGAWADNLDVSELAELDRLDPLQAQSVDELPLAGPGPDADEI</sequence>
<name>A0A0X2NJM3_9CORY</name>
<dbReference type="SUPFAM" id="SSF81301">
    <property type="entry name" value="Nucleotidyltransferase"/>
    <property type="match status" value="1"/>
</dbReference>
<dbReference type="AlphaFoldDB" id="A0A0X2NJM3"/>
<dbReference type="EMBL" id="FAUH01000005">
    <property type="protein sequence ID" value="CUU65686.1"/>
    <property type="molecule type" value="Genomic_DNA"/>
</dbReference>
<dbReference type="PANTHER" id="PTHR21043">
    <property type="entry name" value="IOJAP SUPERFAMILY ORTHOLOG"/>
    <property type="match status" value="1"/>
</dbReference>
<comment type="subcellular location">
    <subcellularLocation>
        <location evidence="2">Cytoplasm</location>
    </subcellularLocation>
</comment>
<protein>
    <recommendedName>
        <fullName evidence="2">Ribosomal silencing factor RsfS</fullName>
    </recommendedName>
</protein>
<dbReference type="GO" id="GO:0042256">
    <property type="term" value="P:cytosolic ribosome assembly"/>
    <property type="evidence" value="ECO:0007669"/>
    <property type="project" value="UniProtKB-UniRule"/>
</dbReference>
<dbReference type="GO" id="GO:0017148">
    <property type="term" value="P:negative regulation of translation"/>
    <property type="evidence" value="ECO:0007669"/>
    <property type="project" value="UniProtKB-UniRule"/>
</dbReference>
<keyword evidence="2" id="KW-0810">Translation regulation</keyword>
<dbReference type="PANTHER" id="PTHR21043:SF0">
    <property type="entry name" value="MITOCHONDRIAL ASSEMBLY OF RIBOSOMAL LARGE SUBUNIT PROTEIN 1"/>
    <property type="match status" value="1"/>
</dbReference>
<dbReference type="InterPro" id="IPR043519">
    <property type="entry name" value="NT_sf"/>
</dbReference>
<evidence type="ECO:0000313" key="4">
    <source>
        <dbReference type="Proteomes" id="UP000182498"/>
    </source>
</evidence>
<keyword evidence="2" id="KW-0963">Cytoplasm</keyword>
<evidence type="ECO:0000256" key="1">
    <source>
        <dbReference type="ARBA" id="ARBA00010574"/>
    </source>
</evidence>
<comment type="similarity">
    <text evidence="1 2">Belongs to the Iojap/RsfS family.</text>
</comment>
<dbReference type="RefSeq" id="WP_014009471.1">
    <property type="nucleotide sequence ID" value="NZ_CAURZS010000011.1"/>
</dbReference>
<keyword evidence="4" id="KW-1185">Reference proteome</keyword>
<accession>A0A0X2NJM3</accession>
<dbReference type="GO" id="GO:0043023">
    <property type="term" value="F:ribosomal large subunit binding"/>
    <property type="evidence" value="ECO:0007669"/>
    <property type="project" value="TreeGrafter"/>
</dbReference>
<dbReference type="OrthoDB" id="9793681at2"/>
<dbReference type="GO" id="GO:0090071">
    <property type="term" value="P:negative regulation of ribosome biogenesis"/>
    <property type="evidence" value="ECO:0007669"/>
    <property type="project" value="UniProtKB-UniRule"/>
</dbReference>
<reference evidence="4" key="1">
    <citation type="submission" date="2015-11" db="EMBL/GenBank/DDBJ databases">
        <authorList>
            <person name="Dugat-Bony E."/>
        </authorList>
    </citation>
    <scope>NUCLEOTIDE SEQUENCE [LARGE SCALE GENOMIC DNA]</scope>
    <source>
        <strain evidence="4">Mu292</strain>
    </source>
</reference>
<dbReference type="NCBIfam" id="TIGR00090">
    <property type="entry name" value="rsfS_iojap_ybeB"/>
    <property type="match status" value="1"/>
</dbReference>
<gene>
    <name evidence="2" type="primary">rsfS</name>
    <name evidence="3" type="ORF">CVAR292_01018</name>
</gene>
<comment type="subunit">
    <text evidence="2">Interacts with ribosomal protein uL14 (rplN).</text>
</comment>
<organism evidence="3 4">
    <name type="scientific">Corynebacterium variabile</name>
    <dbReference type="NCBI Taxonomy" id="1727"/>
    <lineage>
        <taxon>Bacteria</taxon>
        <taxon>Bacillati</taxon>
        <taxon>Actinomycetota</taxon>
        <taxon>Actinomycetes</taxon>
        <taxon>Mycobacteriales</taxon>
        <taxon>Corynebacteriaceae</taxon>
        <taxon>Corynebacterium</taxon>
    </lineage>
</organism>
<comment type="function">
    <text evidence="2">Functions as a ribosomal silencing factor. Interacts with ribosomal protein uL14 (rplN), blocking formation of intersubunit bridge B8. Prevents association of the 30S and 50S ribosomal subunits and the formation of functional ribosomes, thus repressing translation.</text>
</comment>
<dbReference type="Pfam" id="PF02410">
    <property type="entry name" value="RsfS"/>
    <property type="match status" value="1"/>
</dbReference>
<evidence type="ECO:0000256" key="2">
    <source>
        <dbReference type="HAMAP-Rule" id="MF_01477"/>
    </source>
</evidence>
<proteinExistence type="inferred from homology"/>
<dbReference type="OMA" id="HINIVRV"/>
<dbReference type="Gene3D" id="3.30.460.10">
    <property type="entry name" value="Beta Polymerase, domain 2"/>
    <property type="match status" value="1"/>
</dbReference>
<dbReference type="HAMAP" id="MF_01477">
    <property type="entry name" value="Iojap_RsfS"/>
    <property type="match status" value="1"/>
</dbReference>
<evidence type="ECO:0000313" key="3">
    <source>
        <dbReference type="EMBL" id="CUU65686.1"/>
    </source>
</evidence>
<dbReference type="GO" id="GO:0005737">
    <property type="term" value="C:cytoplasm"/>
    <property type="evidence" value="ECO:0007669"/>
    <property type="project" value="UniProtKB-SubCell"/>
</dbReference>
<keyword evidence="2" id="KW-0678">Repressor</keyword>
<dbReference type="InterPro" id="IPR004394">
    <property type="entry name" value="Iojap/RsfS/C7orf30"/>
</dbReference>